<reference evidence="5 6" key="1">
    <citation type="journal article" date="2010" name="Nat. Biotechnol.">
        <title>Genome sequence of the model mushroom Schizophyllum commune.</title>
        <authorList>
            <person name="Ohm R.A."/>
            <person name="de Jong J.F."/>
            <person name="Lugones L.G."/>
            <person name="Aerts A."/>
            <person name="Kothe E."/>
            <person name="Stajich J.E."/>
            <person name="de Vries R.P."/>
            <person name="Record E."/>
            <person name="Levasseur A."/>
            <person name="Baker S.E."/>
            <person name="Bartholomew K.A."/>
            <person name="Coutinho P.M."/>
            <person name="Erdmann S."/>
            <person name="Fowler T.J."/>
            <person name="Gathman A.C."/>
            <person name="Lombard V."/>
            <person name="Henrissat B."/>
            <person name="Knabe N."/>
            <person name="Kuees U."/>
            <person name="Lilly W.W."/>
            <person name="Lindquist E."/>
            <person name="Lucas S."/>
            <person name="Magnuson J.K."/>
            <person name="Piumi F."/>
            <person name="Raudaskoski M."/>
            <person name="Salamov A."/>
            <person name="Schmutz J."/>
            <person name="Schwarze F.W.M.R."/>
            <person name="vanKuyk P.A."/>
            <person name="Horton J.S."/>
            <person name="Grigoriev I.V."/>
            <person name="Woesten H.A.B."/>
        </authorList>
    </citation>
    <scope>NUCLEOTIDE SEQUENCE [LARGE SCALE GENOMIC DNA]</scope>
    <source>
        <strain evidence="6">H4-8 / FGSC 9210</strain>
    </source>
</reference>
<dbReference type="Proteomes" id="UP000007431">
    <property type="component" value="Unassembled WGS sequence"/>
</dbReference>
<dbReference type="Gene3D" id="1.20.58.90">
    <property type="match status" value="1"/>
</dbReference>
<dbReference type="InterPro" id="IPR004226">
    <property type="entry name" value="TBCA"/>
</dbReference>
<dbReference type="GeneID" id="9585146"/>
<protein>
    <recommendedName>
        <fullName evidence="3">Tubulin-specific chaperone A</fullName>
    </recommendedName>
</protein>
<dbReference type="VEuPathDB" id="FungiDB:SCHCODRAFT_02610126"/>
<dbReference type="InterPro" id="IPR036126">
    <property type="entry name" value="TBCA_sf"/>
</dbReference>
<keyword evidence="3" id="KW-0493">Microtubule</keyword>
<feature type="coiled-coil region" evidence="4">
    <location>
        <begin position="30"/>
        <end position="73"/>
    </location>
</feature>
<dbReference type="AlphaFoldDB" id="D8PK38"/>
<evidence type="ECO:0000256" key="4">
    <source>
        <dbReference type="SAM" id="Coils"/>
    </source>
</evidence>
<evidence type="ECO:0000256" key="3">
    <source>
        <dbReference type="RuleBase" id="RU364030"/>
    </source>
</evidence>
<evidence type="ECO:0000256" key="2">
    <source>
        <dbReference type="ARBA" id="ARBA00023186"/>
    </source>
</evidence>
<dbReference type="FunCoup" id="D8PK38">
    <property type="interactions" value="118"/>
</dbReference>
<dbReference type="GO" id="GO:0048487">
    <property type="term" value="F:beta-tubulin binding"/>
    <property type="evidence" value="ECO:0007669"/>
    <property type="project" value="InterPro"/>
</dbReference>
<evidence type="ECO:0000313" key="5">
    <source>
        <dbReference type="EMBL" id="EFJ02612.1"/>
    </source>
</evidence>
<keyword evidence="4" id="KW-0175">Coiled coil</keyword>
<accession>D8PK38</accession>
<sequence length="112" mass="12938">MSDDIPSIKRQLKIKTGAVSRLWKEYNMYRKEAEEQKVKVDKMIADAGDEYEIRNAQRILAESEKMIEDTSSRVGKAAVDLREIVVVAKQHPEILDDEEYLKAQEVLQESNL</sequence>
<dbReference type="GO" id="GO:0007021">
    <property type="term" value="P:tubulin complex assembly"/>
    <property type="evidence" value="ECO:0007669"/>
    <property type="project" value="UniProtKB-UniRule"/>
</dbReference>
<dbReference type="Pfam" id="PF02970">
    <property type="entry name" value="TBCA"/>
    <property type="match status" value="1"/>
</dbReference>
<dbReference type="GO" id="GO:0007023">
    <property type="term" value="P:post-chaperonin tubulin folding pathway"/>
    <property type="evidence" value="ECO:0007669"/>
    <property type="project" value="UniProtKB-UniRule"/>
</dbReference>
<organism evidence="6">
    <name type="scientific">Schizophyllum commune (strain H4-8 / FGSC 9210)</name>
    <name type="common">Split gill fungus</name>
    <dbReference type="NCBI Taxonomy" id="578458"/>
    <lineage>
        <taxon>Eukaryota</taxon>
        <taxon>Fungi</taxon>
        <taxon>Dikarya</taxon>
        <taxon>Basidiomycota</taxon>
        <taxon>Agaricomycotina</taxon>
        <taxon>Agaricomycetes</taxon>
        <taxon>Agaricomycetidae</taxon>
        <taxon>Agaricales</taxon>
        <taxon>Schizophyllaceae</taxon>
        <taxon>Schizophyllum</taxon>
    </lineage>
</organism>
<dbReference type="OMA" id="VIQECIM"/>
<keyword evidence="2 3" id="KW-0143">Chaperone</keyword>
<proteinExistence type="inferred from homology"/>
<dbReference type="SUPFAM" id="SSF46988">
    <property type="entry name" value="Tubulin chaperone cofactor A"/>
    <property type="match status" value="1"/>
</dbReference>
<dbReference type="KEGG" id="scm:SCHCO_02610126"/>
<dbReference type="EMBL" id="GL377302">
    <property type="protein sequence ID" value="EFJ02612.1"/>
    <property type="molecule type" value="Genomic_DNA"/>
</dbReference>
<keyword evidence="3" id="KW-0963">Cytoplasm</keyword>
<name>D8PK38_SCHCM</name>
<comment type="subcellular location">
    <subcellularLocation>
        <location evidence="3">Cytoplasm</location>
        <location evidence="3">Cytoskeleton</location>
    </subcellularLocation>
</comment>
<keyword evidence="3" id="KW-0206">Cytoskeleton</keyword>
<dbReference type="PANTHER" id="PTHR21500:SF0">
    <property type="entry name" value="TUBULIN-SPECIFIC CHAPERONE A"/>
    <property type="match status" value="1"/>
</dbReference>
<comment type="similarity">
    <text evidence="1 3">Belongs to the TBCA family.</text>
</comment>
<dbReference type="RefSeq" id="XP_003037514.1">
    <property type="nucleotide sequence ID" value="XM_003037468.1"/>
</dbReference>
<dbReference type="STRING" id="578458.D8PK38"/>
<comment type="subunit">
    <text evidence="3">Supercomplex made of cofactors A to E. Cofactors A and D function by capturing and stabilizing tubulin in a quasi-native conformation. Cofactor E binds to the cofactor D-tubulin complex; interaction with cofactor C then causes the release of tubulin polypeptides that are committed to the native state.</text>
</comment>
<dbReference type="HOGENOM" id="CLU_130569_3_1_1"/>
<evidence type="ECO:0000256" key="1">
    <source>
        <dbReference type="ARBA" id="ARBA00006806"/>
    </source>
</evidence>
<evidence type="ECO:0000313" key="6">
    <source>
        <dbReference type="Proteomes" id="UP000007431"/>
    </source>
</evidence>
<keyword evidence="6" id="KW-1185">Reference proteome</keyword>
<dbReference type="GO" id="GO:0005829">
    <property type="term" value="C:cytosol"/>
    <property type="evidence" value="ECO:0007669"/>
    <property type="project" value="TreeGrafter"/>
</dbReference>
<dbReference type="PANTHER" id="PTHR21500">
    <property type="entry name" value="TUBULIN-SPECIFIC CHAPERONE A"/>
    <property type="match status" value="1"/>
</dbReference>
<dbReference type="GO" id="GO:0005874">
    <property type="term" value="C:microtubule"/>
    <property type="evidence" value="ECO:0007669"/>
    <property type="project" value="UniProtKB-KW"/>
</dbReference>
<gene>
    <name evidence="5" type="ORF">SCHCODRAFT_49929</name>
</gene>
<dbReference type="eggNOG" id="KOG3470">
    <property type="taxonomic scope" value="Eukaryota"/>
</dbReference>
<dbReference type="OrthoDB" id="296187at2759"/>
<dbReference type="InParanoid" id="D8PK38"/>